<dbReference type="EMBL" id="CM047747">
    <property type="protein sequence ID" value="KAJ0018801.1"/>
    <property type="molecule type" value="Genomic_DNA"/>
</dbReference>
<sequence length="186" mass="21364">MTVKEHAESFAWLFKYCQILQVTNLGLMTELRVIREIVPPTPKFKKLFLSFAAQKKRFLDGCQHFIRIDGCHLKGHYGGVLLLAVSIDANSGVFPLAIRICEVENNDSWGFFLSVLHDFLGDVDDATFMSDRQKGKVREVDEDAYKWILENKPDKWSLHAFDPIAKSNHLTNNMSEVFNAWLGEDR</sequence>
<evidence type="ECO:0000313" key="1">
    <source>
        <dbReference type="EMBL" id="KAJ0018801.1"/>
    </source>
</evidence>
<gene>
    <name evidence="1" type="ORF">Pint_10550</name>
</gene>
<protein>
    <submittedName>
        <fullName evidence="1">Uncharacterized protein</fullName>
    </submittedName>
</protein>
<comment type="caution">
    <text evidence="1">The sequence shown here is derived from an EMBL/GenBank/DDBJ whole genome shotgun (WGS) entry which is preliminary data.</text>
</comment>
<keyword evidence="2" id="KW-1185">Reference proteome</keyword>
<proteinExistence type="predicted"/>
<dbReference type="Proteomes" id="UP001163603">
    <property type="component" value="Chromosome 12"/>
</dbReference>
<organism evidence="1 2">
    <name type="scientific">Pistacia integerrima</name>
    <dbReference type="NCBI Taxonomy" id="434235"/>
    <lineage>
        <taxon>Eukaryota</taxon>
        <taxon>Viridiplantae</taxon>
        <taxon>Streptophyta</taxon>
        <taxon>Embryophyta</taxon>
        <taxon>Tracheophyta</taxon>
        <taxon>Spermatophyta</taxon>
        <taxon>Magnoliopsida</taxon>
        <taxon>eudicotyledons</taxon>
        <taxon>Gunneridae</taxon>
        <taxon>Pentapetalae</taxon>
        <taxon>rosids</taxon>
        <taxon>malvids</taxon>
        <taxon>Sapindales</taxon>
        <taxon>Anacardiaceae</taxon>
        <taxon>Pistacia</taxon>
    </lineage>
</organism>
<accession>A0ACC0XMB9</accession>
<evidence type="ECO:0000313" key="2">
    <source>
        <dbReference type="Proteomes" id="UP001163603"/>
    </source>
</evidence>
<name>A0ACC0XMB9_9ROSI</name>
<reference evidence="2" key="1">
    <citation type="journal article" date="2023" name="G3 (Bethesda)">
        <title>Genome assembly and association tests identify interacting loci associated with vigor, precocity, and sex in interspecific pistachio rootstocks.</title>
        <authorList>
            <person name="Palmer W."/>
            <person name="Jacygrad E."/>
            <person name="Sagayaradj S."/>
            <person name="Cavanaugh K."/>
            <person name="Han R."/>
            <person name="Bertier L."/>
            <person name="Beede B."/>
            <person name="Kafkas S."/>
            <person name="Golino D."/>
            <person name="Preece J."/>
            <person name="Michelmore R."/>
        </authorList>
    </citation>
    <scope>NUCLEOTIDE SEQUENCE [LARGE SCALE GENOMIC DNA]</scope>
</reference>